<evidence type="ECO:0000259" key="1">
    <source>
        <dbReference type="SMART" id="SM00382"/>
    </source>
</evidence>
<dbReference type="GO" id="GO:0000723">
    <property type="term" value="P:telomere maintenance"/>
    <property type="evidence" value="ECO:0007669"/>
    <property type="project" value="InterPro"/>
</dbReference>
<dbReference type="SUPFAM" id="SSF52540">
    <property type="entry name" value="P-loop containing nucleoside triphosphate hydrolases"/>
    <property type="match status" value="2"/>
</dbReference>
<proteinExistence type="predicted"/>
<dbReference type="PANTHER" id="PTHR47642:SF5">
    <property type="entry name" value="ATP-DEPENDENT DNA HELICASE"/>
    <property type="match status" value="1"/>
</dbReference>
<dbReference type="InterPro" id="IPR051055">
    <property type="entry name" value="PIF1_helicase"/>
</dbReference>
<protein>
    <recommendedName>
        <fullName evidence="1">AAA+ ATPase domain-containing protein</fullName>
    </recommendedName>
</protein>
<dbReference type="Pfam" id="PF05970">
    <property type="entry name" value="PIF1"/>
    <property type="match status" value="1"/>
</dbReference>
<feature type="domain" description="AAA+ ATPase" evidence="1">
    <location>
        <begin position="40"/>
        <end position="174"/>
    </location>
</feature>
<dbReference type="InterPro" id="IPR027417">
    <property type="entry name" value="P-loop_NTPase"/>
</dbReference>
<dbReference type="GO" id="GO:0006281">
    <property type="term" value="P:DNA repair"/>
    <property type="evidence" value="ECO:0007669"/>
    <property type="project" value="InterPro"/>
</dbReference>
<dbReference type="GO" id="GO:0003678">
    <property type="term" value="F:DNA helicase activity"/>
    <property type="evidence" value="ECO:0007669"/>
    <property type="project" value="InterPro"/>
</dbReference>
<dbReference type="PANTHER" id="PTHR47642">
    <property type="entry name" value="ATP-DEPENDENT DNA HELICASE"/>
    <property type="match status" value="1"/>
</dbReference>
<evidence type="ECO:0000313" key="2">
    <source>
        <dbReference type="EMBL" id="QHU27407.1"/>
    </source>
</evidence>
<sequence>MKDTKDTVKDIEEVVEVLEVVSKEPTLNTKQQLAVEQTMNGENILITGPAGTGKSFTIKYIIDLLIANKKNVGLTATTGTAAFIIGGQTIHSFMGMGIGEESVADIFIKIKKRASIYRTLVELDVLIIDEVSMLDSLLFEKISDILCYVKSHSLKDHELLNKPFGGIQIILIGDFCQLAPVNGVYCFLSKLWKVANVKVIMLDELVRQNDDILFQKMLQIIRKGKCTDNILKVLNALKDTQFDDEIIPTKLYPKNVNVDKINEVEIDRLKRAGNNRYIYKAEPSKENGMNGMNIEKYDVELVENSQVILTRNIDITNGLVNGMRGIVKNLFKEFVIIKDIEGNLHNISYYKDICDTACRKAKKNEKSYILHMPLKVSYALSIHKSQGMTIDALEIDLGDNIFTCGQAYTALSRAKSLKSIRVIEVSKHSFKINPYVKSFYYNITN</sequence>
<organism evidence="2">
    <name type="scientific">viral metagenome</name>
    <dbReference type="NCBI Taxonomy" id="1070528"/>
    <lineage>
        <taxon>unclassified sequences</taxon>
        <taxon>metagenomes</taxon>
        <taxon>organismal metagenomes</taxon>
    </lineage>
</organism>
<dbReference type="EMBL" id="MN740455">
    <property type="protein sequence ID" value="QHU27407.1"/>
    <property type="molecule type" value="Genomic_DNA"/>
</dbReference>
<dbReference type="InterPro" id="IPR003593">
    <property type="entry name" value="AAA+_ATPase"/>
</dbReference>
<dbReference type="Gene3D" id="3.40.50.300">
    <property type="entry name" value="P-loop containing nucleotide triphosphate hydrolases"/>
    <property type="match status" value="2"/>
</dbReference>
<dbReference type="CDD" id="cd18037">
    <property type="entry name" value="DEXSc_Pif1_like"/>
    <property type="match status" value="1"/>
</dbReference>
<accession>A0A6C0LAF6</accession>
<dbReference type="CDD" id="cd18809">
    <property type="entry name" value="SF1_C_RecD"/>
    <property type="match status" value="1"/>
</dbReference>
<dbReference type="InterPro" id="IPR010285">
    <property type="entry name" value="DNA_helicase_pif1-like_DEAD"/>
</dbReference>
<name>A0A6C0LAF6_9ZZZZ</name>
<dbReference type="SMART" id="SM00382">
    <property type="entry name" value="AAA"/>
    <property type="match status" value="1"/>
</dbReference>
<reference evidence="2" key="1">
    <citation type="journal article" date="2020" name="Nature">
        <title>Giant virus diversity and host interactions through global metagenomics.</title>
        <authorList>
            <person name="Schulz F."/>
            <person name="Roux S."/>
            <person name="Paez-Espino D."/>
            <person name="Jungbluth S."/>
            <person name="Walsh D.A."/>
            <person name="Denef V.J."/>
            <person name="McMahon K.D."/>
            <person name="Konstantinidis K.T."/>
            <person name="Eloe-Fadrosh E.A."/>
            <person name="Kyrpides N.C."/>
            <person name="Woyke T."/>
        </authorList>
    </citation>
    <scope>NUCLEOTIDE SEQUENCE</scope>
    <source>
        <strain evidence="2">GVMAG-M-3300027763-16</strain>
    </source>
</reference>
<dbReference type="AlphaFoldDB" id="A0A6C0LAF6"/>